<keyword evidence="6" id="KW-0460">Magnesium</keyword>
<dbReference type="PIRSF" id="PIRSF000722">
    <property type="entry name" value="Acetate_prop_kin"/>
    <property type="match status" value="1"/>
</dbReference>
<dbReference type="Gene3D" id="3.30.420.40">
    <property type="match status" value="2"/>
</dbReference>
<keyword evidence="2 6" id="KW-0808">Transferase</keyword>
<evidence type="ECO:0000256" key="4">
    <source>
        <dbReference type="ARBA" id="ARBA00022777"/>
    </source>
</evidence>
<dbReference type="EMBL" id="FZOC01000002">
    <property type="protein sequence ID" value="SNR77815.1"/>
    <property type="molecule type" value="Genomic_DNA"/>
</dbReference>
<dbReference type="InterPro" id="IPR004372">
    <property type="entry name" value="Ac/propionate_kinase"/>
</dbReference>
<comment type="subcellular location">
    <subcellularLocation>
        <location evidence="6">Cytoplasm</location>
    </subcellularLocation>
</comment>
<evidence type="ECO:0000256" key="1">
    <source>
        <dbReference type="ARBA" id="ARBA00008748"/>
    </source>
</evidence>
<dbReference type="OrthoDB" id="9802453at2"/>
<dbReference type="PROSITE" id="PS01076">
    <property type="entry name" value="ACETATE_KINASE_2"/>
    <property type="match status" value="1"/>
</dbReference>
<feature type="binding site" evidence="6">
    <location>
        <position position="388"/>
    </location>
    <ligand>
        <name>Mg(2+)</name>
        <dbReference type="ChEBI" id="CHEBI:18420"/>
    </ligand>
</feature>
<dbReference type="PROSITE" id="PS01075">
    <property type="entry name" value="ACETATE_KINASE_1"/>
    <property type="match status" value="1"/>
</dbReference>
<keyword evidence="6" id="KW-0479">Metal-binding</keyword>
<dbReference type="SUPFAM" id="SSF53067">
    <property type="entry name" value="Actin-like ATPase domain"/>
    <property type="match status" value="2"/>
</dbReference>
<dbReference type="HAMAP" id="MF_00020">
    <property type="entry name" value="Acetate_kinase"/>
    <property type="match status" value="1"/>
</dbReference>
<dbReference type="NCBIfam" id="TIGR00016">
    <property type="entry name" value="ackA"/>
    <property type="match status" value="1"/>
</dbReference>
<evidence type="ECO:0000256" key="5">
    <source>
        <dbReference type="ARBA" id="ARBA00022840"/>
    </source>
</evidence>
<comment type="similarity">
    <text evidence="1 6 7">Belongs to the acetokinase family.</text>
</comment>
<dbReference type="GO" id="GO:0005737">
    <property type="term" value="C:cytoplasm"/>
    <property type="evidence" value="ECO:0007669"/>
    <property type="project" value="UniProtKB-SubCell"/>
</dbReference>
<name>A0A238Z2Y4_9BACT</name>
<dbReference type="PRINTS" id="PR00471">
    <property type="entry name" value="ACETATEKNASE"/>
</dbReference>
<feature type="binding site" evidence="6">
    <location>
        <position position="14"/>
    </location>
    <ligand>
        <name>ATP</name>
        <dbReference type="ChEBI" id="CHEBI:30616"/>
    </ligand>
</feature>
<feature type="binding site" evidence="6">
    <location>
        <begin position="212"/>
        <end position="216"/>
    </location>
    <ligand>
        <name>ATP</name>
        <dbReference type="ChEBI" id="CHEBI:30616"/>
    </ligand>
</feature>
<dbReference type="InterPro" id="IPR023865">
    <property type="entry name" value="Aliphatic_acid_kinase_CS"/>
</dbReference>
<organism evidence="8 9">
    <name type="scientific">Humidesulfovibrio mexicanus</name>
    <dbReference type="NCBI Taxonomy" id="147047"/>
    <lineage>
        <taxon>Bacteria</taxon>
        <taxon>Pseudomonadati</taxon>
        <taxon>Thermodesulfobacteriota</taxon>
        <taxon>Desulfovibrionia</taxon>
        <taxon>Desulfovibrionales</taxon>
        <taxon>Desulfovibrionaceae</taxon>
        <taxon>Humidesulfovibrio</taxon>
    </lineage>
</organism>
<evidence type="ECO:0000313" key="9">
    <source>
        <dbReference type="Proteomes" id="UP000198324"/>
    </source>
</evidence>
<dbReference type="EC" id="2.7.2.1" evidence="6"/>
<protein>
    <recommendedName>
        <fullName evidence="6">Acetate kinase</fullName>
        <ecNumber evidence="6">2.7.2.1</ecNumber>
    </recommendedName>
    <alternativeName>
        <fullName evidence="6">Acetokinase</fullName>
    </alternativeName>
</protein>
<evidence type="ECO:0000256" key="6">
    <source>
        <dbReference type="HAMAP-Rule" id="MF_00020"/>
    </source>
</evidence>
<evidence type="ECO:0000256" key="3">
    <source>
        <dbReference type="ARBA" id="ARBA00022741"/>
    </source>
</evidence>
<keyword evidence="6" id="KW-0963">Cytoplasm</keyword>
<dbReference type="GO" id="GO:0005524">
    <property type="term" value="F:ATP binding"/>
    <property type="evidence" value="ECO:0007669"/>
    <property type="project" value="UniProtKB-KW"/>
</dbReference>
<feature type="active site" description="Proton donor/acceptor" evidence="6">
    <location>
        <position position="152"/>
    </location>
</feature>
<dbReference type="Pfam" id="PF00871">
    <property type="entry name" value="Acetate_kinase"/>
    <property type="match status" value="1"/>
</dbReference>
<dbReference type="GO" id="GO:0006085">
    <property type="term" value="P:acetyl-CoA biosynthetic process"/>
    <property type="evidence" value="ECO:0007669"/>
    <property type="project" value="UniProtKB-UniRule"/>
</dbReference>
<dbReference type="PANTHER" id="PTHR21060:SF15">
    <property type="entry name" value="ACETATE KINASE-RELATED"/>
    <property type="match status" value="1"/>
</dbReference>
<comment type="pathway">
    <text evidence="6">Metabolic intermediate biosynthesis; acetyl-CoA biosynthesis; acetyl-CoA from acetate: step 1/2.</text>
</comment>
<dbReference type="RefSeq" id="WP_089272750.1">
    <property type="nucleotide sequence ID" value="NZ_FZOC01000002.1"/>
</dbReference>
<accession>A0A238Z2Y4</accession>
<evidence type="ECO:0000256" key="7">
    <source>
        <dbReference type="RuleBase" id="RU003835"/>
    </source>
</evidence>
<keyword evidence="4 6" id="KW-0418">Kinase</keyword>
<keyword evidence="9" id="KW-1185">Reference proteome</keyword>
<feature type="site" description="Transition state stabilizer" evidence="6">
    <location>
        <position position="184"/>
    </location>
</feature>
<dbReference type="CDD" id="cd24010">
    <property type="entry name" value="ASKHA_NBD_AcK_PK"/>
    <property type="match status" value="1"/>
</dbReference>
<comment type="cofactor">
    <cofactor evidence="6">
        <name>Mg(2+)</name>
        <dbReference type="ChEBI" id="CHEBI:18420"/>
    </cofactor>
    <cofactor evidence="6">
        <name>Mn(2+)</name>
        <dbReference type="ChEBI" id="CHEBI:29035"/>
    </cofactor>
    <text evidence="6">Mg(2+). Can also accept Mn(2+).</text>
</comment>
<gene>
    <name evidence="6" type="primary">ackA</name>
    <name evidence="8" type="ORF">SAMN04488503_1213</name>
</gene>
<comment type="catalytic activity">
    <reaction evidence="6">
        <text>acetate + ATP = acetyl phosphate + ADP</text>
        <dbReference type="Rhea" id="RHEA:11352"/>
        <dbReference type="ChEBI" id="CHEBI:22191"/>
        <dbReference type="ChEBI" id="CHEBI:30089"/>
        <dbReference type="ChEBI" id="CHEBI:30616"/>
        <dbReference type="ChEBI" id="CHEBI:456216"/>
        <dbReference type="EC" id="2.7.2.1"/>
    </reaction>
</comment>
<dbReference type="GO" id="GO:0000287">
    <property type="term" value="F:magnesium ion binding"/>
    <property type="evidence" value="ECO:0007669"/>
    <property type="project" value="UniProtKB-UniRule"/>
</dbReference>
<comment type="function">
    <text evidence="6">Catalyzes the formation of acetyl phosphate from acetate and ATP. Can also catalyze the reverse reaction.</text>
</comment>
<dbReference type="UniPathway" id="UPA00340">
    <property type="reaction ID" value="UER00458"/>
</dbReference>
<dbReference type="Proteomes" id="UP000198324">
    <property type="component" value="Unassembled WGS sequence"/>
</dbReference>
<sequence length="406" mass="44010">MNVLVINSGSSSIKYQLLDMRTETVLCSGAVERIGEETGVLTHKAAPGTEREEKVTLSQPIADHEAGMHLVIDLIVHPERGVVKSLDEIEAIGHRIVQGGDIFNASCVVDDRVVDELTKLIPLGPVHNPGHLAGIRVARHLFPKVPQVTVFDTVFHQTMPPRAYMYALPYELYEELKVRRYGFHGTSHSYVSKEAARFLGKAPEETNLITVHLGNGSSMCAVQGGKSVDTSMGLTPLEGLIMGTRCGDADLAIYPLLGAEKGLSIAEINELTNKQSGFKGICGKNDMRDIHEAVAQGDARARLALDMFGYRNRKYIGSYLAVLGRVDAIVFTAGIGENDPVARELSCRGLEHLGIKLDPERNLAPERGARDISAPQSPVRVLVVPTNEELEIARQTAEVLAPGAKG</sequence>
<dbReference type="InterPro" id="IPR000890">
    <property type="entry name" value="Aliphatic_acid_kin_short-chain"/>
</dbReference>
<dbReference type="InterPro" id="IPR043129">
    <property type="entry name" value="ATPase_NBD"/>
</dbReference>
<proteinExistence type="inferred from homology"/>
<dbReference type="GO" id="GO:0006083">
    <property type="term" value="P:acetate metabolic process"/>
    <property type="evidence" value="ECO:0007669"/>
    <property type="project" value="TreeGrafter"/>
</dbReference>
<keyword evidence="3 6" id="KW-0547">Nucleotide-binding</keyword>
<dbReference type="PANTHER" id="PTHR21060">
    <property type="entry name" value="ACETATE KINASE"/>
    <property type="match status" value="1"/>
</dbReference>
<feature type="binding site" evidence="6">
    <location>
        <begin position="286"/>
        <end position="288"/>
    </location>
    <ligand>
        <name>ATP</name>
        <dbReference type="ChEBI" id="CHEBI:30616"/>
    </ligand>
</feature>
<keyword evidence="5 6" id="KW-0067">ATP-binding</keyword>
<dbReference type="AlphaFoldDB" id="A0A238Z2Y4"/>
<feature type="binding site" evidence="6">
    <location>
        <position position="7"/>
    </location>
    <ligand>
        <name>Mg(2+)</name>
        <dbReference type="ChEBI" id="CHEBI:18420"/>
    </ligand>
</feature>
<dbReference type="GO" id="GO:0008776">
    <property type="term" value="F:acetate kinase activity"/>
    <property type="evidence" value="ECO:0007669"/>
    <property type="project" value="UniProtKB-UniRule"/>
</dbReference>
<feature type="binding site" evidence="6">
    <location>
        <begin position="334"/>
        <end position="338"/>
    </location>
    <ligand>
        <name>ATP</name>
        <dbReference type="ChEBI" id="CHEBI:30616"/>
    </ligand>
</feature>
<evidence type="ECO:0000256" key="2">
    <source>
        <dbReference type="ARBA" id="ARBA00022679"/>
    </source>
</evidence>
<evidence type="ECO:0000313" key="8">
    <source>
        <dbReference type="EMBL" id="SNR77815.1"/>
    </source>
</evidence>
<feature type="site" description="Transition state stabilizer" evidence="6">
    <location>
        <position position="245"/>
    </location>
</feature>
<feature type="binding site" evidence="6">
    <location>
        <position position="95"/>
    </location>
    <ligand>
        <name>substrate</name>
    </ligand>
</feature>
<comment type="subunit">
    <text evidence="6">Homodimer.</text>
</comment>
<reference evidence="8 9" key="1">
    <citation type="submission" date="2017-06" db="EMBL/GenBank/DDBJ databases">
        <authorList>
            <person name="Kim H.J."/>
            <person name="Triplett B.A."/>
        </authorList>
    </citation>
    <scope>NUCLEOTIDE SEQUENCE [LARGE SCALE GENOMIC DNA]</scope>
    <source>
        <strain evidence="8 9">DSM 13116</strain>
    </source>
</reference>